<dbReference type="AlphaFoldDB" id="A0A6C0JT34"/>
<evidence type="ECO:0000313" key="3">
    <source>
        <dbReference type="EMBL" id="QHU07048.1"/>
    </source>
</evidence>
<dbReference type="InterPro" id="IPR013087">
    <property type="entry name" value="Znf_C2H2_type"/>
</dbReference>
<keyword evidence="1" id="KW-0175">Coiled coil</keyword>
<organism evidence="3">
    <name type="scientific">viral metagenome</name>
    <dbReference type="NCBI Taxonomy" id="1070528"/>
    <lineage>
        <taxon>unclassified sequences</taxon>
        <taxon>metagenomes</taxon>
        <taxon>organismal metagenomes</taxon>
    </lineage>
</organism>
<feature type="coiled-coil region" evidence="1">
    <location>
        <begin position="63"/>
        <end position="97"/>
    </location>
</feature>
<name>A0A6C0JT34_9ZZZZ</name>
<protein>
    <recommendedName>
        <fullName evidence="2">C2H2-type domain-containing protein</fullName>
    </recommendedName>
</protein>
<dbReference type="SUPFAM" id="SSF57667">
    <property type="entry name" value="beta-beta-alpha zinc fingers"/>
    <property type="match status" value="1"/>
</dbReference>
<proteinExistence type="predicted"/>
<sequence>MECSYCKHTFKSKWSLKTHQNTTKYCLAIQNKNNTLFTCTFCDVSVSTKQRLNTHMSTCSANSDKVKKIIDDKNKTIQKLQEQVSTLQAELSIYKKMSESATACVEEIAKQPKITNTQNNISNKWINVGPLALFEDKNEQQRVGAMLKESFSDDHYNAGQKGLARWTHENLLKDKTGTLLYKCTNTALDVYKYMDSWKNIRKDVRANQLTEILGDQIKPVTKERMTQMVDNFGTDGWDVCYANAQELNDVKENNGVFRQELRSLTSR</sequence>
<accession>A0A6C0JT34</accession>
<evidence type="ECO:0000256" key="1">
    <source>
        <dbReference type="SAM" id="Coils"/>
    </source>
</evidence>
<reference evidence="3" key="1">
    <citation type="journal article" date="2020" name="Nature">
        <title>Giant virus diversity and host interactions through global metagenomics.</title>
        <authorList>
            <person name="Schulz F."/>
            <person name="Roux S."/>
            <person name="Paez-Espino D."/>
            <person name="Jungbluth S."/>
            <person name="Walsh D.A."/>
            <person name="Denef V.J."/>
            <person name="McMahon K.D."/>
            <person name="Konstantinidis K.T."/>
            <person name="Eloe-Fadrosh E.A."/>
            <person name="Kyrpides N.C."/>
            <person name="Woyke T."/>
        </authorList>
    </citation>
    <scope>NUCLEOTIDE SEQUENCE</scope>
    <source>
        <strain evidence="3">GVMAG-S-1038524-41</strain>
    </source>
</reference>
<dbReference type="Pfam" id="PF00096">
    <property type="entry name" value="zf-C2H2"/>
    <property type="match status" value="1"/>
</dbReference>
<dbReference type="InterPro" id="IPR036236">
    <property type="entry name" value="Znf_C2H2_sf"/>
</dbReference>
<evidence type="ECO:0000259" key="2">
    <source>
        <dbReference type="Pfam" id="PF00096"/>
    </source>
</evidence>
<dbReference type="Gene3D" id="3.30.160.60">
    <property type="entry name" value="Classic Zinc Finger"/>
    <property type="match status" value="1"/>
</dbReference>
<feature type="domain" description="C2H2-type" evidence="2">
    <location>
        <begin position="2"/>
        <end position="22"/>
    </location>
</feature>
<dbReference type="EMBL" id="MN740671">
    <property type="protein sequence ID" value="QHU07048.1"/>
    <property type="molecule type" value="Genomic_DNA"/>
</dbReference>